<dbReference type="PRINTS" id="PR00081">
    <property type="entry name" value="GDHRDH"/>
</dbReference>
<dbReference type="PANTHER" id="PTHR43976:SF16">
    <property type="entry name" value="SHORT-CHAIN DEHYDROGENASE_REDUCTASE FAMILY PROTEIN"/>
    <property type="match status" value="1"/>
</dbReference>
<gene>
    <name evidence="3" type="ORF">Q4Q39_10205</name>
</gene>
<name>A0ABT8X1H4_9FLAO</name>
<dbReference type="CDD" id="cd05233">
    <property type="entry name" value="SDR_c"/>
    <property type="match status" value="1"/>
</dbReference>
<accession>A0ABT8X1H4</accession>
<dbReference type="RefSeq" id="WP_303282342.1">
    <property type="nucleotide sequence ID" value="NZ_BAABCZ010000011.1"/>
</dbReference>
<dbReference type="EMBL" id="JAUOEM010000003">
    <property type="protein sequence ID" value="MDO5987771.1"/>
    <property type="molecule type" value="Genomic_DNA"/>
</dbReference>
<keyword evidence="4" id="KW-1185">Reference proteome</keyword>
<comment type="caution">
    <text evidence="3">The sequence shown here is derived from an EMBL/GenBank/DDBJ whole genome shotgun (WGS) entry which is preliminary data.</text>
</comment>
<evidence type="ECO:0000313" key="4">
    <source>
        <dbReference type="Proteomes" id="UP001176891"/>
    </source>
</evidence>
<evidence type="ECO:0000313" key="3">
    <source>
        <dbReference type="EMBL" id="MDO5987771.1"/>
    </source>
</evidence>
<comment type="similarity">
    <text evidence="1">Belongs to the short-chain dehydrogenases/reductases (SDR) family.</text>
</comment>
<dbReference type="InterPro" id="IPR051911">
    <property type="entry name" value="SDR_oxidoreductase"/>
</dbReference>
<evidence type="ECO:0000256" key="1">
    <source>
        <dbReference type="ARBA" id="ARBA00006484"/>
    </source>
</evidence>
<dbReference type="SUPFAM" id="SSF51735">
    <property type="entry name" value="NAD(P)-binding Rossmann-fold domains"/>
    <property type="match status" value="1"/>
</dbReference>
<dbReference type="PANTHER" id="PTHR43976">
    <property type="entry name" value="SHORT CHAIN DEHYDROGENASE"/>
    <property type="match status" value="1"/>
</dbReference>
<evidence type="ECO:0000256" key="2">
    <source>
        <dbReference type="ARBA" id="ARBA00023002"/>
    </source>
</evidence>
<dbReference type="Gene3D" id="3.40.50.720">
    <property type="entry name" value="NAD(P)-binding Rossmann-like Domain"/>
    <property type="match status" value="1"/>
</dbReference>
<reference evidence="3" key="1">
    <citation type="submission" date="2023-07" db="EMBL/GenBank/DDBJ databases">
        <title>Two novel species in the genus Flavivirga.</title>
        <authorList>
            <person name="Kwon K."/>
        </authorList>
    </citation>
    <scope>NUCLEOTIDE SEQUENCE</scope>
    <source>
        <strain evidence="3">KACC 14157</strain>
    </source>
</reference>
<dbReference type="InterPro" id="IPR002347">
    <property type="entry name" value="SDR_fam"/>
</dbReference>
<protein>
    <submittedName>
        <fullName evidence="3">SDR family NAD(P)-dependent oxidoreductase</fullName>
    </submittedName>
</protein>
<dbReference type="InterPro" id="IPR036291">
    <property type="entry name" value="NAD(P)-bd_dom_sf"/>
</dbReference>
<dbReference type="Proteomes" id="UP001176891">
    <property type="component" value="Unassembled WGS sequence"/>
</dbReference>
<dbReference type="Pfam" id="PF00106">
    <property type="entry name" value="adh_short"/>
    <property type="match status" value="1"/>
</dbReference>
<keyword evidence="2" id="KW-0560">Oxidoreductase</keyword>
<proteinExistence type="inferred from homology"/>
<sequence>MSKKVLLITGSNRGAGYGIAKYFYDQGYDIISLNRTLKNEAWLGEIECDLSQSDQIIDICQDMVMKSVNIDVCILNAAVRKLSFIEDMSYKDWEDSVATNYSAVFYILKSLLPIFKTSKTYVAVIGSHAATHYFDGGVAYCSTKAALKAMVEVFIQETRDYGIRTTLINAGAINNRPKGNDDKKLQPESIGKCIFSLVNSNSDVLFGEMEIRPSIPIKPNESGISKLQYV</sequence>
<organism evidence="3 4">
    <name type="scientific">Flavivirga amylovorans</name>
    <dbReference type="NCBI Taxonomy" id="870486"/>
    <lineage>
        <taxon>Bacteria</taxon>
        <taxon>Pseudomonadati</taxon>
        <taxon>Bacteroidota</taxon>
        <taxon>Flavobacteriia</taxon>
        <taxon>Flavobacteriales</taxon>
        <taxon>Flavobacteriaceae</taxon>
        <taxon>Flavivirga</taxon>
    </lineage>
</organism>